<dbReference type="NCBIfam" id="TIGR00172">
    <property type="entry name" value="maf"/>
    <property type="match status" value="1"/>
</dbReference>
<dbReference type="Gene3D" id="3.90.950.10">
    <property type="match status" value="1"/>
</dbReference>
<comment type="catalytic activity">
    <reaction evidence="3">
        <text>UTP + H2O = UMP + diphosphate + H(+)</text>
        <dbReference type="Rhea" id="RHEA:29395"/>
        <dbReference type="ChEBI" id="CHEBI:15377"/>
        <dbReference type="ChEBI" id="CHEBI:15378"/>
        <dbReference type="ChEBI" id="CHEBI:33019"/>
        <dbReference type="ChEBI" id="CHEBI:46398"/>
        <dbReference type="ChEBI" id="CHEBI:57865"/>
        <dbReference type="EC" id="3.6.1.9"/>
    </reaction>
</comment>
<evidence type="ECO:0000256" key="3">
    <source>
        <dbReference type="HAMAP-Rule" id="MF_00528"/>
    </source>
</evidence>
<gene>
    <name evidence="4" type="primary">maf</name>
    <name evidence="4" type="ORF">Lac1_18430</name>
</gene>
<dbReference type="Pfam" id="PF02545">
    <property type="entry name" value="Maf"/>
    <property type="match status" value="1"/>
</dbReference>
<feature type="active site" description="Proton acceptor" evidence="3">
    <location>
        <position position="73"/>
    </location>
</feature>
<dbReference type="HAMAP" id="MF_00528">
    <property type="entry name" value="Maf"/>
    <property type="match status" value="1"/>
</dbReference>
<proteinExistence type="inferred from homology"/>
<keyword evidence="2 3" id="KW-0378">Hydrolase</keyword>
<accession>A0ABM8IBN4</accession>
<evidence type="ECO:0000256" key="2">
    <source>
        <dbReference type="ARBA" id="ARBA00022801"/>
    </source>
</evidence>
<dbReference type="PANTHER" id="PTHR43213">
    <property type="entry name" value="BIFUNCTIONAL DTTP/UTP PYROPHOSPHATASE/METHYLTRANSFERASE PROTEIN-RELATED"/>
    <property type="match status" value="1"/>
</dbReference>
<comment type="caution">
    <text evidence="3">Lacks conserved residue(s) required for the propagation of feature annotation.</text>
</comment>
<comment type="function">
    <text evidence="3">Nucleoside triphosphate pyrophosphatase that hydrolyzes dTTP and UTP. May have a dual role in cell division arrest and in preventing the incorporation of modified nucleotides into cellular nucleic acids.</text>
</comment>
<protein>
    <recommendedName>
        <fullName evidence="3">dTTP/UTP pyrophosphatase</fullName>
        <shortName evidence="3">dTTPase/UTPase</shortName>
        <ecNumber evidence="3">3.6.1.9</ecNumber>
    </recommendedName>
    <alternativeName>
        <fullName evidence="3">Nucleoside triphosphate pyrophosphatase</fullName>
    </alternativeName>
    <alternativeName>
        <fullName evidence="3">Nucleotide pyrophosphatase</fullName>
        <shortName evidence="3">Nucleotide PPase</shortName>
    </alternativeName>
</protein>
<organism evidence="4 5">
    <name type="scientific">Claveliimonas bilis</name>
    <dbReference type="NCBI Taxonomy" id="3028070"/>
    <lineage>
        <taxon>Bacteria</taxon>
        <taxon>Bacillati</taxon>
        <taxon>Bacillota</taxon>
        <taxon>Clostridia</taxon>
        <taxon>Lachnospirales</taxon>
        <taxon>Lachnospiraceae</taxon>
        <taxon>Claveliimonas</taxon>
    </lineage>
</organism>
<keyword evidence="3" id="KW-0963">Cytoplasm</keyword>
<dbReference type="EMBL" id="AP027742">
    <property type="protein sequence ID" value="BDZ77660.1"/>
    <property type="molecule type" value="Genomic_DNA"/>
</dbReference>
<comment type="catalytic activity">
    <reaction evidence="3">
        <text>dTTP + H2O = dTMP + diphosphate + H(+)</text>
        <dbReference type="Rhea" id="RHEA:28534"/>
        <dbReference type="ChEBI" id="CHEBI:15377"/>
        <dbReference type="ChEBI" id="CHEBI:15378"/>
        <dbReference type="ChEBI" id="CHEBI:33019"/>
        <dbReference type="ChEBI" id="CHEBI:37568"/>
        <dbReference type="ChEBI" id="CHEBI:63528"/>
        <dbReference type="EC" id="3.6.1.9"/>
    </reaction>
</comment>
<feature type="site" description="Important for substrate specificity" evidence="3">
    <location>
        <position position="12"/>
    </location>
</feature>
<name>A0ABM8IBN4_9FIRM</name>
<evidence type="ECO:0000256" key="1">
    <source>
        <dbReference type="ARBA" id="ARBA00001968"/>
    </source>
</evidence>
<feature type="site" description="Important for substrate specificity" evidence="3">
    <location>
        <position position="74"/>
    </location>
</feature>
<feature type="site" description="Important for substrate specificity" evidence="3">
    <location>
        <position position="160"/>
    </location>
</feature>
<comment type="similarity">
    <text evidence="3">Belongs to the Maf family. YhdE subfamily.</text>
</comment>
<dbReference type="PANTHER" id="PTHR43213:SF5">
    <property type="entry name" value="BIFUNCTIONAL DTTP_UTP PYROPHOSPHATASE_METHYLTRANSFERASE PROTEIN-RELATED"/>
    <property type="match status" value="1"/>
</dbReference>
<evidence type="ECO:0000313" key="4">
    <source>
        <dbReference type="EMBL" id="BDZ77660.1"/>
    </source>
</evidence>
<dbReference type="SUPFAM" id="SSF52972">
    <property type="entry name" value="ITPase-like"/>
    <property type="match status" value="1"/>
</dbReference>
<dbReference type="PIRSF" id="PIRSF006305">
    <property type="entry name" value="Maf"/>
    <property type="match status" value="1"/>
</dbReference>
<dbReference type="Proteomes" id="UP001305815">
    <property type="component" value="Chromosome"/>
</dbReference>
<comment type="cofactor">
    <cofactor evidence="1 3">
        <name>a divalent metal cation</name>
        <dbReference type="ChEBI" id="CHEBI:60240"/>
    </cofactor>
</comment>
<dbReference type="InterPro" id="IPR029001">
    <property type="entry name" value="ITPase-like_fam"/>
</dbReference>
<keyword evidence="5" id="KW-1185">Reference proteome</keyword>
<keyword evidence="3" id="KW-0546">Nucleotide metabolism</keyword>
<evidence type="ECO:0000313" key="5">
    <source>
        <dbReference type="Proteomes" id="UP001305815"/>
    </source>
</evidence>
<comment type="subcellular location">
    <subcellularLocation>
        <location evidence="3">Cytoplasm</location>
    </subcellularLocation>
</comment>
<dbReference type="CDD" id="cd00555">
    <property type="entry name" value="Maf"/>
    <property type="match status" value="1"/>
</dbReference>
<sequence length="194" mass="21526">MMKYILASASPRRKELLKQAGIDFEVYPSDTDEKITVEDPAAAVMDLAFQKADDVYKKLVPSLDGDFTVIGADTVVVYRGEILGKPEDESEAMDMLSMLSDRTHQVYTGVSLLSRRGGRYHTCSFGECTEVTFYPISREDLKSYIATGDPMDKAGAYGIQGKFAVHVKGIRGDYNNVVGLPIARLYQELKKTHP</sequence>
<reference evidence="5" key="1">
    <citation type="journal article" date="2023" name="Int. J. Syst. Evol. Microbiol.">
        <title>Claveliimonas bilis gen. nov., sp. nov., deoxycholic acid-producing bacteria isolated from human faeces, and reclassification of Sellimonas monacensis Zenner et al. 2021 as Claveliimonas monacensis comb. nov.</title>
        <authorList>
            <person name="Hisatomi A."/>
            <person name="Kastawa N.W.E.P.G."/>
            <person name="Song I."/>
            <person name="Ohkuma M."/>
            <person name="Fukiya S."/>
            <person name="Sakamoto M."/>
        </authorList>
    </citation>
    <scope>NUCLEOTIDE SEQUENCE [LARGE SCALE GENOMIC DNA]</scope>
    <source>
        <strain evidence="5">12BBH14</strain>
    </source>
</reference>
<dbReference type="EC" id="3.6.1.9" evidence="3"/>
<dbReference type="InterPro" id="IPR003697">
    <property type="entry name" value="Maf-like"/>
</dbReference>